<dbReference type="InterPro" id="IPR036250">
    <property type="entry name" value="AcylCo_DH-like_C"/>
</dbReference>
<feature type="compositionally biased region" description="Gly residues" evidence="6">
    <location>
        <begin position="188"/>
        <end position="198"/>
    </location>
</feature>
<evidence type="ECO:0000256" key="4">
    <source>
        <dbReference type="ARBA" id="ARBA00022827"/>
    </source>
</evidence>
<feature type="domain" description="Acyl-CoA dehydrogenase/oxidase C-terminal" evidence="7">
    <location>
        <begin position="258"/>
        <end position="378"/>
    </location>
</feature>
<protein>
    <submittedName>
        <fullName evidence="9">Acyl-CoA dehydrogenase</fullName>
    </submittedName>
</protein>
<evidence type="ECO:0000256" key="3">
    <source>
        <dbReference type="ARBA" id="ARBA00022630"/>
    </source>
</evidence>
<dbReference type="InterPro" id="IPR037069">
    <property type="entry name" value="AcylCoA_DH/ox_N_sf"/>
</dbReference>
<proteinExistence type="inferred from homology"/>
<dbReference type="Pfam" id="PF00441">
    <property type="entry name" value="Acyl-CoA_dh_1"/>
    <property type="match status" value="1"/>
</dbReference>
<evidence type="ECO:0000313" key="10">
    <source>
        <dbReference type="Proteomes" id="UP000245051"/>
    </source>
</evidence>
<keyword evidence="5" id="KW-0560">Oxidoreductase</keyword>
<gene>
    <name evidence="9" type="ORF">DDQ41_02730</name>
</gene>
<dbReference type="SUPFAM" id="SSF47203">
    <property type="entry name" value="Acyl-CoA dehydrogenase C-terminal domain-like"/>
    <property type="match status" value="1"/>
</dbReference>
<evidence type="ECO:0000259" key="8">
    <source>
        <dbReference type="Pfam" id="PF02771"/>
    </source>
</evidence>
<evidence type="ECO:0000256" key="6">
    <source>
        <dbReference type="SAM" id="MobiDB-lite"/>
    </source>
</evidence>
<feature type="region of interest" description="Disordered" evidence="6">
    <location>
        <begin position="147"/>
        <end position="234"/>
    </location>
</feature>
<comment type="similarity">
    <text evidence="2">Belongs to the acyl-CoA dehydrogenase family.</text>
</comment>
<evidence type="ECO:0000256" key="2">
    <source>
        <dbReference type="ARBA" id="ARBA00009347"/>
    </source>
</evidence>
<keyword evidence="3" id="KW-0285">Flavoprotein</keyword>
<feature type="compositionally biased region" description="Basic and acidic residues" evidence="6">
    <location>
        <begin position="164"/>
        <end position="187"/>
    </location>
</feature>
<evidence type="ECO:0000256" key="5">
    <source>
        <dbReference type="ARBA" id="ARBA00023002"/>
    </source>
</evidence>
<reference evidence="9 10" key="1">
    <citation type="submission" date="2018-05" db="EMBL/GenBank/DDBJ databases">
        <title>Complete genome sequence of the Type Strain of Streptomyces spongiicola HNM0071, the producer of staurosporine.</title>
        <authorList>
            <person name="Zhou S."/>
            <person name="Huang X."/>
        </authorList>
    </citation>
    <scope>NUCLEOTIDE SEQUENCE [LARGE SCALE GENOMIC DNA]</scope>
    <source>
        <strain evidence="9 10">HNM0071</strain>
    </source>
</reference>
<dbReference type="InterPro" id="IPR013786">
    <property type="entry name" value="AcylCoA_DH/ox_N"/>
</dbReference>
<organism evidence="9 10">
    <name type="scientific">Streptomyces spongiicola</name>
    <dbReference type="NCBI Taxonomy" id="1690221"/>
    <lineage>
        <taxon>Bacteria</taxon>
        <taxon>Bacillati</taxon>
        <taxon>Actinomycetota</taxon>
        <taxon>Actinomycetes</taxon>
        <taxon>Kitasatosporales</taxon>
        <taxon>Streptomycetaceae</taxon>
        <taxon>Streptomyces</taxon>
    </lineage>
</organism>
<dbReference type="InterPro" id="IPR009075">
    <property type="entry name" value="AcylCo_DH/oxidase_C"/>
</dbReference>
<dbReference type="SUPFAM" id="SSF56645">
    <property type="entry name" value="Acyl-CoA dehydrogenase NM domain-like"/>
    <property type="match status" value="1"/>
</dbReference>
<dbReference type="PANTHER" id="PTHR43884:SF20">
    <property type="entry name" value="ACYL-COA DEHYDROGENASE FADE28"/>
    <property type="match status" value="1"/>
</dbReference>
<dbReference type="Proteomes" id="UP000245051">
    <property type="component" value="Chromosome"/>
</dbReference>
<keyword evidence="10" id="KW-1185">Reference proteome</keyword>
<dbReference type="PANTHER" id="PTHR43884">
    <property type="entry name" value="ACYL-COA DEHYDROGENASE"/>
    <property type="match status" value="1"/>
</dbReference>
<dbReference type="InterPro" id="IPR009100">
    <property type="entry name" value="AcylCoA_DH/oxidase_NM_dom_sf"/>
</dbReference>
<dbReference type="Gene3D" id="1.10.540.10">
    <property type="entry name" value="Acyl-CoA dehydrogenase/oxidase, N-terminal domain"/>
    <property type="match status" value="1"/>
</dbReference>
<accession>A0ABM6V1X8</accession>
<dbReference type="Pfam" id="PF02771">
    <property type="entry name" value="Acyl-CoA_dh_N"/>
    <property type="match status" value="1"/>
</dbReference>
<dbReference type="Gene3D" id="1.20.140.10">
    <property type="entry name" value="Butyryl-CoA Dehydrogenase, subunit A, domain 3"/>
    <property type="match status" value="1"/>
</dbReference>
<dbReference type="EMBL" id="CP029254">
    <property type="protein sequence ID" value="AWK08027.1"/>
    <property type="molecule type" value="Genomic_DNA"/>
</dbReference>
<keyword evidence="4" id="KW-0274">FAD</keyword>
<feature type="domain" description="Acyl-CoA dehydrogenase/oxidase N-terminal" evidence="8">
    <location>
        <begin position="6"/>
        <end position="117"/>
    </location>
</feature>
<sequence length="389" mass="39128">MRFLPTDEQRAFTRSLHTMLTAARPPAAARAWAAGDPAPGRAVWTGLAEAGVFALAVPENHGGLGPLPAELALAFVELGRHAVPGPVVETVAAAALLTALGDPAPAERLLPGIAAGEVMTTLRLPGTGPYALDADAATSVLVVDAAPAVPGPGSPGDSDADADADVKGHADASEGAHGGDHARDRNGKGTGKGTGNGAGDASRPGPKATRPPTLRIAPGHGPVRASADPVRRLSVPEGGGEVLAAGPGVAAAAAHAEDWARLATAAQALGAGLALLDRTVEHVGRRAQFGVPIGSFQAVKHRLADTLIALEFARPLVLGAAVTMARADIAAAKVAAGEAAYGAARTALQLHGAIGYTEELDLALWLRKARPLRDAWGTPAQCRAAVLRP</sequence>
<name>A0ABM6V1X8_9ACTN</name>
<evidence type="ECO:0000256" key="1">
    <source>
        <dbReference type="ARBA" id="ARBA00001974"/>
    </source>
</evidence>
<comment type="cofactor">
    <cofactor evidence="1">
        <name>FAD</name>
        <dbReference type="ChEBI" id="CHEBI:57692"/>
    </cofactor>
</comment>
<dbReference type="RefSeq" id="WP_109293022.1">
    <property type="nucleotide sequence ID" value="NZ_CP029254.1"/>
</dbReference>
<evidence type="ECO:0000259" key="7">
    <source>
        <dbReference type="Pfam" id="PF00441"/>
    </source>
</evidence>
<evidence type="ECO:0000313" key="9">
    <source>
        <dbReference type="EMBL" id="AWK08027.1"/>
    </source>
</evidence>